<dbReference type="PANTHER" id="PTHR11941">
    <property type="entry name" value="ENOYL-COA HYDRATASE-RELATED"/>
    <property type="match status" value="1"/>
</dbReference>
<dbReference type="Proteomes" id="UP000004935">
    <property type="component" value="Unassembled WGS sequence"/>
</dbReference>
<sequence>MYMLFQGGFTMNNLLMEVENEIAVVTINRPKSLNALNSETLAELDQCFSEISRRKDIRVVILTGSGEKSFVAGADISEMVNASPAEGRQMGLLAKEAFLKLETMPQVTIAAVNGYALGGGCEISMACDIRVAAENARFAQPETGLGILPGFGGTQRLSRLVGKGRAKELIFTCDQIDAEEAYRIGLANKVVPQTELIDYCKKMAAKIMSKGSYAISLAKEAINTGMDTDLSSGLTLEADLFGLAFSTEDKKEGMTAFLEKRKADLKDF</sequence>
<comment type="pathway">
    <text evidence="1">Lipid metabolism; butanoate metabolism.</text>
</comment>
<evidence type="ECO:0000313" key="8">
    <source>
        <dbReference type="EMBL" id="EDR95821.1"/>
    </source>
</evidence>
<protein>
    <recommendedName>
        <fullName evidence="6">short-chain-enoyl-CoA hydratase</fullName>
        <ecNumber evidence="6">4.2.1.150</ecNumber>
    </recommendedName>
</protein>
<dbReference type="FunFam" id="3.90.226.10:FF:000009">
    <property type="entry name" value="Carnitinyl-CoA dehydratase"/>
    <property type="match status" value="1"/>
</dbReference>
<dbReference type="STRING" id="411490.ANACAC_03496"/>
<dbReference type="GO" id="GO:0006635">
    <property type="term" value="P:fatty acid beta-oxidation"/>
    <property type="evidence" value="ECO:0007669"/>
    <property type="project" value="TreeGrafter"/>
</dbReference>
<dbReference type="PROSITE" id="PS00166">
    <property type="entry name" value="ENOYL_COA_HYDRATASE"/>
    <property type="match status" value="1"/>
</dbReference>
<dbReference type="eggNOG" id="COG1024">
    <property type="taxonomic scope" value="Bacteria"/>
</dbReference>
<gene>
    <name evidence="8" type="primary">crt</name>
    <name evidence="8" type="ORF">ANACAC_03496</name>
</gene>
<evidence type="ECO:0000313" key="9">
    <source>
        <dbReference type="Proteomes" id="UP000004935"/>
    </source>
</evidence>
<dbReference type="SUPFAM" id="SSF52096">
    <property type="entry name" value="ClpP/crotonase"/>
    <property type="match status" value="1"/>
</dbReference>
<dbReference type="EMBL" id="ABAX03000038">
    <property type="protein sequence ID" value="EDR95821.1"/>
    <property type="molecule type" value="Genomic_DNA"/>
</dbReference>
<proteinExistence type="inferred from homology"/>
<evidence type="ECO:0000256" key="6">
    <source>
        <dbReference type="ARBA" id="ARBA00067035"/>
    </source>
</evidence>
<dbReference type="PANTHER" id="PTHR11941:SF54">
    <property type="entry name" value="ENOYL-COA HYDRATASE, MITOCHONDRIAL"/>
    <property type="match status" value="1"/>
</dbReference>
<dbReference type="InterPro" id="IPR018376">
    <property type="entry name" value="Enoyl-CoA_hyd/isom_CS"/>
</dbReference>
<dbReference type="FunFam" id="1.10.12.10:FF:000001">
    <property type="entry name" value="Probable enoyl-CoA hydratase, mitochondrial"/>
    <property type="match status" value="1"/>
</dbReference>
<organism evidence="8 9">
    <name type="scientific">Anaerostipes caccae (strain DSM 14662 / CCUG 47493 / JCM 13470 / NCIMB 13811 / L1-92)</name>
    <dbReference type="NCBI Taxonomy" id="411490"/>
    <lineage>
        <taxon>Bacteria</taxon>
        <taxon>Bacillati</taxon>
        <taxon>Bacillota</taxon>
        <taxon>Clostridia</taxon>
        <taxon>Lachnospirales</taxon>
        <taxon>Lachnospiraceae</taxon>
        <taxon>Anaerostipes</taxon>
    </lineage>
</organism>
<comment type="catalytic activity">
    <reaction evidence="5">
        <text>a short-chain (3S)-3-hydroxyacyl-CoA = a short-chain (2E)-enoyl-CoA + H2O</text>
        <dbReference type="Rhea" id="RHEA:52664"/>
        <dbReference type="ChEBI" id="CHEBI:15377"/>
        <dbReference type="ChEBI" id="CHEBI:87488"/>
        <dbReference type="ChEBI" id="CHEBI:136760"/>
        <dbReference type="EC" id="4.2.1.150"/>
    </reaction>
</comment>
<reference evidence="8" key="2">
    <citation type="submission" date="2013-11" db="EMBL/GenBank/DDBJ databases">
        <title>Draft genome sequence of Anaerostipes caccae (DSM 14662).</title>
        <authorList>
            <person name="Sudarsanam P."/>
            <person name="Ley R."/>
            <person name="Guruge J."/>
            <person name="Turnbaugh P.J."/>
            <person name="Mahowald M."/>
            <person name="Liep D."/>
            <person name="Gordon J."/>
        </authorList>
    </citation>
    <scope>NUCLEOTIDE SEQUENCE</scope>
    <source>
        <strain evidence="8">DSM 14662</strain>
    </source>
</reference>
<reference evidence="8" key="1">
    <citation type="submission" date="2007-11" db="EMBL/GenBank/DDBJ databases">
        <authorList>
            <person name="Fulton L."/>
            <person name="Clifton S."/>
            <person name="Fulton B."/>
            <person name="Xu J."/>
            <person name="Minx P."/>
            <person name="Pepin K.H."/>
            <person name="Johnson M."/>
            <person name="Thiruvilangam P."/>
            <person name="Bhonagiri V."/>
            <person name="Nash W.E."/>
            <person name="Mardis E.R."/>
            <person name="Wilson R.K."/>
        </authorList>
    </citation>
    <scope>NUCLEOTIDE SEQUENCE [LARGE SCALE GENOMIC DNA]</scope>
    <source>
        <strain evidence="8">DSM 14662</strain>
    </source>
</reference>
<dbReference type="InterPro" id="IPR014748">
    <property type="entry name" value="Enoyl-CoA_hydra_C"/>
</dbReference>
<comment type="caution">
    <text evidence="8">The sequence shown here is derived from an EMBL/GenBank/DDBJ whole genome shotgun (WGS) entry which is preliminary data.</text>
</comment>
<keyword evidence="9" id="KW-1185">Reference proteome</keyword>
<dbReference type="CDD" id="cd06558">
    <property type="entry name" value="crotonase-like"/>
    <property type="match status" value="1"/>
</dbReference>
<keyword evidence="4 8" id="KW-0456">Lyase</keyword>
<dbReference type="GO" id="GO:0018812">
    <property type="term" value="F:3-hydroxyacyl-CoA dehydratase activity"/>
    <property type="evidence" value="ECO:0007669"/>
    <property type="project" value="UniProtKB-EC"/>
</dbReference>
<evidence type="ECO:0000256" key="5">
    <source>
        <dbReference type="ARBA" id="ARBA00050624"/>
    </source>
</evidence>
<evidence type="ECO:0000256" key="4">
    <source>
        <dbReference type="ARBA" id="ARBA00023239"/>
    </source>
</evidence>
<dbReference type="InterPro" id="IPR029045">
    <property type="entry name" value="ClpP/crotonase-like_dom_sf"/>
</dbReference>
<name>B0MIP1_ANACD</name>
<dbReference type="AlphaFoldDB" id="B0MIP1"/>
<evidence type="ECO:0000256" key="1">
    <source>
        <dbReference type="ARBA" id="ARBA00005086"/>
    </source>
</evidence>
<evidence type="ECO:0000256" key="2">
    <source>
        <dbReference type="ARBA" id="ARBA00005254"/>
    </source>
</evidence>
<evidence type="ECO:0000256" key="7">
    <source>
        <dbReference type="RuleBase" id="RU003707"/>
    </source>
</evidence>
<dbReference type="Pfam" id="PF00378">
    <property type="entry name" value="ECH_1"/>
    <property type="match status" value="1"/>
</dbReference>
<dbReference type="Gene3D" id="3.90.226.10">
    <property type="entry name" value="2-enoyl-CoA Hydratase, Chain A, domain 1"/>
    <property type="match status" value="1"/>
</dbReference>
<dbReference type="EC" id="4.2.1.150" evidence="6"/>
<dbReference type="InterPro" id="IPR001753">
    <property type="entry name" value="Enoyl-CoA_hydra/iso"/>
</dbReference>
<comment type="similarity">
    <text evidence="2 7">Belongs to the enoyl-CoA hydratase/isomerase family.</text>
</comment>
<comment type="subunit">
    <text evidence="3">Homotetramer.</text>
</comment>
<evidence type="ECO:0000256" key="3">
    <source>
        <dbReference type="ARBA" id="ARBA00011881"/>
    </source>
</evidence>
<dbReference type="HOGENOM" id="CLU_009834_7_6_9"/>
<dbReference type="Gene3D" id="1.10.12.10">
    <property type="entry name" value="Lyase 2-enoyl-coa Hydratase, Chain A, domain 2"/>
    <property type="match status" value="1"/>
</dbReference>
<accession>B0MIP1</accession>